<evidence type="ECO:0000256" key="2">
    <source>
        <dbReference type="ARBA" id="ARBA00023316"/>
    </source>
</evidence>
<keyword evidence="2 3" id="KW-0961">Cell wall biogenesis/degradation</keyword>
<name>A0A437GZU4_9SPHN</name>
<dbReference type="HAMAP" id="MF_02071">
    <property type="entry name" value="RlpA"/>
    <property type="match status" value="1"/>
</dbReference>
<evidence type="ECO:0000256" key="1">
    <source>
        <dbReference type="ARBA" id="ARBA00023239"/>
    </source>
</evidence>
<dbReference type="InterPro" id="IPR034718">
    <property type="entry name" value="RlpA"/>
</dbReference>
<sequence precursor="true">MSATDLRRRISRIAIGFALASLVPGTAAWAVSEDVQVASPGFETTILAVDDISPKLSVTGRIDGTFLESDVIADEASIAGTDLGIGNASWYGARFAGRPTASGERFNPTEYTAAHRTLPFGSKVRVTSPRTGKTIVVRVNDRGPFHGNRVIDLSEAAAEAIGLKARGQDRVELALLQS</sequence>
<dbReference type="NCBIfam" id="TIGR00413">
    <property type="entry name" value="rlpA"/>
    <property type="match status" value="1"/>
</dbReference>
<feature type="chain" id="PRO_5019599607" description="Endolytic peptidoglycan transglycosylase RlpA" evidence="3">
    <location>
        <begin position="30"/>
        <end position="178"/>
    </location>
</feature>
<dbReference type="PANTHER" id="PTHR34183">
    <property type="entry name" value="ENDOLYTIC PEPTIDOGLYCAN TRANSGLYCOSYLASE RLPA"/>
    <property type="match status" value="1"/>
</dbReference>
<keyword evidence="1 3" id="KW-0456">Lyase</keyword>
<proteinExistence type="inferred from homology"/>
<gene>
    <name evidence="3" type="primary">rlpA</name>
    <name evidence="6" type="ORF">EKN06_01320</name>
</gene>
<comment type="function">
    <text evidence="3">Lytic transglycosylase with a strong preference for naked glycan strands that lack stem peptides.</text>
</comment>
<dbReference type="GO" id="GO:0000270">
    <property type="term" value="P:peptidoglycan metabolic process"/>
    <property type="evidence" value="ECO:0007669"/>
    <property type="project" value="UniProtKB-UniRule"/>
</dbReference>
<reference evidence="6 7" key="1">
    <citation type="submission" date="2018-12" db="EMBL/GenBank/DDBJ databases">
        <title>Croceicoccus ponticola sp. nov., a lipolytic bacterium isolated from seawater.</title>
        <authorList>
            <person name="Yoon J.-H."/>
        </authorList>
    </citation>
    <scope>NUCLEOTIDE SEQUENCE [LARGE SCALE GENOMIC DNA]</scope>
    <source>
        <strain evidence="6 7">GM-16</strain>
    </source>
</reference>
<dbReference type="PANTHER" id="PTHR34183:SF8">
    <property type="entry name" value="ENDOLYTIC PEPTIDOGLYCAN TRANSGLYCOSYLASE RLPA-RELATED"/>
    <property type="match status" value="1"/>
</dbReference>
<keyword evidence="3" id="KW-0732">Signal</keyword>
<dbReference type="EMBL" id="RXOL01000001">
    <property type="protein sequence ID" value="RVQ68897.1"/>
    <property type="molecule type" value="Genomic_DNA"/>
</dbReference>
<evidence type="ECO:0000259" key="5">
    <source>
        <dbReference type="Pfam" id="PF03330"/>
    </source>
</evidence>
<dbReference type="SUPFAM" id="SSF50685">
    <property type="entry name" value="Barwin-like endoglucanases"/>
    <property type="match status" value="1"/>
</dbReference>
<feature type="domain" description="RlpA-like protein double-psi beta-barrel" evidence="5">
    <location>
        <begin position="86"/>
        <end position="171"/>
    </location>
</feature>
<dbReference type="InterPro" id="IPR012997">
    <property type="entry name" value="RplA"/>
</dbReference>
<evidence type="ECO:0000256" key="4">
    <source>
        <dbReference type="RuleBase" id="RU003495"/>
    </source>
</evidence>
<organism evidence="6 7">
    <name type="scientific">Croceicoccus ponticola</name>
    <dbReference type="NCBI Taxonomy" id="2217664"/>
    <lineage>
        <taxon>Bacteria</taxon>
        <taxon>Pseudomonadati</taxon>
        <taxon>Pseudomonadota</taxon>
        <taxon>Alphaproteobacteria</taxon>
        <taxon>Sphingomonadales</taxon>
        <taxon>Erythrobacteraceae</taxon>
        <taxon>Croceicoccus</taxon>
    </lineage>
</organism>
<dbReference type="Proteomes" id="UP000283003">
    <property type="component" value="Unassembled WGS sequence"/>
</dbReference>
<dbReference type="RefSeq" id="WP_127611083.1">
    <property type="nucleotide sequence ID" value="NZ_RXOL01000001.1"/>
</dbReference>
<dbReference type="InterPro" id="IPR036908">
    <property type="entry name" value="RlpA-like_sf"/>
</dbReference>
<dbReference type="GO" id="GO:0071555">
    <property type="term" value="P:cell wall organization"/>
    <property type="evidence" value="ECO:0007669"/>
    <property type="project" value="UniProtKB-KW"/>
</dbReference>
<comment type="similarity">
    <text evidence="3 4">Belongs to the RlpA family.</text>
</comment>
<dbReference type="GO" id="GO:0008932">
    <property type="term" value="F:lytic endotransglycosylase activity"/>
    <property type="evidence" value="ECO:0007669"/>
    <property type="project" value="UniProtKB-UniRule"/>
</dbReference>
<dbReference type="CDD" id="cd22268">
    <property type="entry name" value="DPBB_RlpA-like"/>
    <property type="match status" value="1"/>
</dbReference>
<evidence type="ECO:0000256" key="3">
    <source>
        <dbReference type="HAMAP-Rule" id="MF_02071"/>
    </source>
</evidence>
<dbReference type="InterPro" id="IPR009009">
    <property type="entry name" value="RlpA-like_DPBB"/>
</dbReference>
<dbReference type="AlphaFoldDB" id="A0A437GZU4"/>
<dbReference type="Pfam" id="PF03330">
    <property type="entry name" value="DPBB_1"/>
    <property type="match status" value="1"/>
</dbReference>
<dbReference type="EC" id="4.2.2.-" evidence="3"/>
<comment type="caution">
    <text evidence="6">The sequence shown here is derived from an EMBL/GenBank/DDBJ whole genome shotgun (WGS) entry which is preliminary data.</text>
</comment>
<protein>
    <recommendedName>
        <fullName evidence="3">Endolytic peptidoglycan transglycosylase RlpA</fullName>
        <ecNumber evidence="3">4.2.2.-</ecNumber>
    </recommendedName>
</protein>
<feature type="signal peptide" evidence="3">
    <location>
        <begin position="1"/>
        <end position="29"/>
    </location>
</feature>
<keyword evidence="7" id="KW-1185">Reference proteome</keyword>
<dbReference type="Gene3D" id="2.40.40.10">
    <property type="entry name" value="RlpA-like domain"/>
    <property type="match status" value="1"/>
</dbReference>
<evidence type="ECO:0000313" key="7">
    <source>
        <dbReference type="Proteomes" id="UP000283003"/>
    </source>
</evidence>
<accession>A0A437GZU4</accession>
<evidence type="ECO:0000313" key="6">
    <source>
        <dbReference type="EMBL" id="RVQ68897.1"/>
    </source>
</evidence>
<dbReference type="OrthoDB" id="9779128at2"/>